<accession>A0A6G0XGX5</accession>
<name>A0A6G0XGX5_9STRA</name>
<evidence type="ECO:0000313" key="2">
    <source>
        <dbReference type="Proteomes" id="UP000481153"/>
    </source>
</evidence>
<comment type="caution">
    <text evidence="1">The sequence shown here is derived from an EMBL/GenBank/DDBJ whole genome shotgun (WGS) entry which is preliminary data.</text>
</comment>
<proteinExistence type="predicted"/>
<reference evidence="1 2" key="1">
    <citation type="submission" date="2019-07" db="EMBL/GenBank/DDBJ databases">
        <title>Genomics analysis of Aphanomyces spp. identifies a new class of oomycete effector associated with host adaptation.</title>
        <authorList>
            <person name="Gaulin E."/>
        </authorList>
    </citation>
    <scope>NUCLEOTIDE SEQUENCE [LARGE SCALE GENOMIC DNA]</scope>
    <source>
        <strain evidence="1 2">ATCC 201684</strain>
    </source>
</reference>
<protein>
    <submittedName>
        <fullName evidence="1">Uncharacterized protein</fullName>
    </submittedName>
</protein>
<keyword evidence="2" id="KW-1185">Reference proteome</keyword>
<dbReference type="Proteomes" id="UP000481153">
    <property type="component" value="Unassembled WGS sequence"/>
</dbReference>
<gene>
    <name evidence="1" type="ORF">Ae201684_004899</name>
</gene>
<dbReference type="VEuPathDB" id="FungiDB:AeMF1_019761"/>
<dbReference type="EMBL" id="VJMJ01000064">
    <property type="protein sequence ID" value="KAF0739330.1"/>
    <property type="molecule type" value="Genomic_DNA"/>
</dbReference>
<dbReference type="AlphaFoldDB" id="A0A6G0XGX5"/>
<evidence type="ECO:0000313" key="1">
    <source>
        <dbReference type="EMBL" id="KAF0739330.1"/>
    </source>
</evidence>
<sequence>MAKADTALLQDYEEANLEYYEEHAVLNDWESAKLQFKPWDSTYLQLNWSLFGAEMVWKRACRDATDVVEVKGEAPSDTALHL</sequence>
<organism evidence="1 2">
    <name type="scientific">Aphanomyces euteiches</name>
    <dbReference type="NCBI Taxonomy" id="100861"/>
    <lineage>
        <taxon>Eukaryota</taxon>
        <taxon>Sar</taxon>
        <taxon>Stramenopiles</taxon>
        <taxon>Oomycota</taxon>
        <taxon>Saprolegniomycetes</taxon>
        <taxon>Saprolegniales</taxon>
        <taxon>Verrucalvaceae</taxon>
        <taxon>Aphanomyces</taxon>
    </lineage>
</organism>